<name>A0A251SJD8_HELAN</name>
<reference evidence="1 3" key="1">
    <citation type="journal article" date="2017" name="Nature">
        <title>The sunflower genome provides insights into oil metabolism, flowering and Asterid evolution.</title>
        <authorList>
            <person name="Badouin H."/>
            <person name="Gouzy J."/>
            <person name="Grassa C.J."/>
            <person name="Murat F."/>
            <person name="Staton S.E."/>
            <person name="Cottret L."/>
            <person name="Lelandais-Briere C."/>
            <person name="Owens G.L."/>
            <person name="Carrere S."/>
            <person name="Mayjonade B."/>
            <person name="Legrand L."/>
            <person name="Gill N."/>
            <person name="Kane N.C."/>
            <person name="Bowers J.E."/>
            <person name="Hubner S."/>
            <person name="Bellec A."/>
            <person name="Berard A."/>
            <person name="Berges H."/>
            <person name="Blanchet N."/>
            <person name="Boniface M.C."/>
            <person name="Brunel D."/>
            <person name="Catrice O."/>
            <person name="Chaidir N."/>
            <person name="Claudel C."/>
            <person name="Donnadieu C."/>
            <person name="Faraut T."/>
            <person name="Fievet G."/>
            <person name="Helmstetter N."/>
            <person name="King M."/>
            <person name="Knapp S.J."/>
            <person name="Lai Z."/>
            <person name="Le Paslier M.C."/>
            <person name="Lippi Y."/>
            <person name="Lorenzon L."/>
            <person name="Mandel J.R."/>
            <person name="Marage G."/>
            <person name="Marchand G."/>
            <person name="Marquand E."/>
            <person name="Bret-Mestries E."/>
            <person name="Morien E."/>
            <person name="Nambeesan S."/>
            <person name="Nguyen T."/>
            <person name="Pegot-Espagnet P."/>
            <person name="Pouilly N."/>
            <person name="Raftis F."/>
            <person name="Sallet E."/>
            <person name="Schiex T."/>
            <person name="Thomas J."/>
            <person name="Vandecasteele C."/>
            <person name="Vares D."/>
            <person name="Vear F."/>
            <person name="Vautrin S."/>
            <person name="Crespi M."/>
            <person name="Mangin B."/>
            <person name="Burke J.M."/>
            <person name="Salse J."/>
            <person name="Munos S."/>
            <person name="Vincourt P."/>
            <person name="Rieseberg L.H."/>
            <person name="Langlade N.B."/>
        </authorList>
    </citation>
    <scope>NUCLEOTIDE SEQUENCE [LARGE SCALE GENOMIC DNA]</scope>
    <source>
        <strain evidence="3">cv. SF193</strain>
        <tissue evidence="1">Leaves</tissue>
    </source>
</reference>
<dbReference type="Proteomes" id="UP000215914">
    <property type="component" value="Chromosome 14"/>
</dbReference>
<evidence type="ECO:0000313" key="1">
    <source>
        <dbReference type="EMBL" id="KAF5770047.1"/>
    </source>
</evidence>
<reference evidence="2" key="2">
    <citation type="submission" date="2017-02" db="EMBL/GenBank/DDBJ databases">
        <title>Sunflower complete genome.</title>
        <authorList>
            <person name="Langlade N."/>
            <person name="Munos S."/>
        </authorList>
    </citation>
    <scope>NUCLEOTIDE SEQUENCE [LARGE SCALE GENOMIC DNA]</scope>
    <source>
        <tissue evidence="2">Leaves</tissue>
    </source>
</reference>
<proteinExistence type="predicted"/>
<dbReference type="Gramene" id="mRNA:HanXRQr2_Chr14g0655131">
    <property type="protein sequence ID" value="CDS:HanXRQr2_Chr14g0655131.1"/>
    <property type="gene ID" value="HanXRQr2_Chr14g0655131"/>
</dbReference>
<dbReference type="InParanoid" id="A0A251SJD8"/>
<dbReference type="AlphaFoldDB" id="A0A251SJD8"/>
<dbReference type="EMBL" id="CM007903">
    <property type="protein sequence ID" value="OTF98937.1"/>
    <property type="molecule type" value="Genomic_DNA"/>
</dbReference>
<reference evidence="1" key="3">
    <citation type="submission" date="2020-06" db="EMBL/GenBank/DDBJ databases">
        <title>Helianthus annuus Genome sequencing and assembly Release 2.</title>
        <authorList>
            <person name="Gouzy J."/>
            <person name="Langlade N."/>
            <person name="Munos S."/>
        </authorList>
    </citation>
    <scope>NUCLEOTIDE SEQUENCE</scope>
    <source>
        <tissue evidence="1">Leaves</tissue>
    </source>
</reference>
<accession>A0A251SJD8</accession>
<keyword evidence="3" id="KW-1185">Reference proteome</keyword>
<gene>
    <name evidence="2" type="ORF">HannXRQ_Chr14g0451111</name>
    <name evidence="1" type="ORF">HanXRQr2_Chr14g0655131</name>
</gene>
<protein>
    <submittedName>
        <fullName evidence="2">Uncharacterized protein</fullName>
    </submittedName>
</protein>
<dbReference type="EMBL" id="MNCJ02000329">
    <property type="protein sequence ID" value="KAF5770047.1"/>
    <property type="molecule type" value="Genomic_DNA"/>
</dbReference>
<organism evidence="2 3">
    <name type="scientific">Helianthus annuus</name>
    <name type="common">Common sunflower</name>
    <dbReference type="NCBI Taxonomy" id="4232"/>
    <lineage>
        <taxon>Eukaryota</taxon>
        <taxon>Viridiplantae</taxon>
        <taxon>Streptophyta</taxon>
        <taxon>Embryophyta</taxon>
        <taxon>Tracheophyta</taxon>
        <taxon>Spermatophyta</taxon>
        <taxon>Magnoliopsida</taxon>
        <taxon>eudicotyledons</taxon>
        <taxon>Gunneridae</taxon>
        <taxon>Pentapetalae</taxon>
        <taxon>asterids</taxon>
        <taxon>campanulids</taxon>
        <taxon>Asterales</taxon>
        <taxon>Asteraceae</taxon>
        <taxon>Asteroideae</taxon>
        <taxon>Heliantheae alliance</taxon>
        <taxon>Heliantheae</taxon>
        <taxon>Helianthus</taxon>
    </lineage>
</organism>
<evidence type="ECO:0000313" key="2">
    <source>
        <dbReference type="EMBL" id="OTF98937.1"/>
    </source>
</evidence>
<evidence type="ECO:0000313" key="3">
    <source>
        <dbReference type="Proteomes" id="UP000215914"/>
    </source>
</evidence>
<sequence>MVLFPFNLTAKASSTFCLYKTTFFCLCILILSAQYTCYSDKEGNPVFPLMPPIAYSEKRGRENQRTQREKEMCERPLTGVKAMSLQSSRVSTEGFNSICILQ</sequence>